<proteinExistence type="inferred from homology"/>
<dbReference type="Gene3D" id="3.90.550.10">
    <property type="entry name" value="Spore Coat Polysaccharide Biosynthesis Protein SpsA, Chain A"/>
    <property type="match status" value="1"/>
</dbReference>
<gene>
    <name evidence="10" type="ORF">NTJ_14650</name>
</gene>
<comment type="subcellular location">
    <subcellularLocation>
        <location evidence="1 9">Golgi apparatus</location>
        <location evidence="1 9">Golgi stack membrane</location>
        <topology evidence="1 9">Single-pass type II membrane protein</topology>
    </subcellularLocation>
</comment>
<evidence type="ECO:0000256" key="6">
    <source>
        <dbReference type="ARBA" id="ARBA00022989"/>
    </source>
</evidence>
<keyword evidence="5 9" id="KW-0735">Signal-anchor</keyword>
<evidence type="ECO:0000256" key="8">
    <source>
        <dbReference type="ARBA" id="ARBA00023136"/>
    </source>
</evidence>
<keyword evidence="3 9" id="KW-0808">Transferase</keyword>
<dbReference type="EC" id="2.4.1.-" evidence="9"/>
<evidence type="ECO:0000256" key="1">
    <source>
        <dbReference type="ARBA" id="ARBA00004447"/>
    </source>
</evidence>
<name>A0ABN7BBS4_9HEMI</name>
<reference evidence="10 11" key="1">
    <citation type="submission" date="2023-09" db="EMBL/GenBank/DDBJ databases">
        <title>Nesidiocoris tenuis whole genome shotgun sequence.</title>
        <authorList>
            <person name="Shibata T."/>
            <person name="Shimoda M."/>
            <person name="Kobayashi T."/>
            <person name="Uehara T."/>
        </authorList>
    </citation>
    <scope>NUCLEOTIDE SEQUENCE [LARGE SCALE GENOMIC DNA]</scope>
    <source>
        <strain evidence="10 11">Japan</strain>
    </source>
</reference>
<evidence type="ECO:0000313" key="10">
    <source>
        <dbReference type="EMBL" id="BET01833.1"/>
    </source>
</evidence>
<dbReference type="InterPro" id="IPR029044">
    <property type="entry name" value="Nucleotide-diphossugar_trans"/>
</dbReference>
<dbReference type="PANTHER" id="PTHR12369">
    <property type="entry name" value="CHONDROITIN SYNTHASE"/>
    <property type="match status" value="1"/>
</dbReference>
<keyword evidence="11" id="KW-1185">Reference proteome</keyword>
<keyword evidence="7 9" id="KW-0333">Golgi apparatus</keyword>
<comment type="similarity">
    <text evidence="2 9">Belongs to the chondroitin N-acetylgalactosaminyltransferase family.</text>
</comment>
<dbReference type="PANTHER" id="PTHR12369:SF45">
    <property type="entry name" value="HEXOSYLTRANSFERASE"/>
    <property type="match status" value="1"/>
</dbReference>
<keyword evidence="6" id="KW-1133">Transmembrane helix</keyword>
<dbReference type="Pfam" id="PF05679">
    <property type="entry name" value="CHGN"/>
    <property type="match status" value="1"/>
</dbReference>
<keyword evidence="8" id="KW-0472">Membrane</keyword>
<accession>A0ABN7BBS4</accession>
<evidence type="ECO:0000256" key="5">
    <source>
        <dbReference type="ARBA" id="ARBA00022968"/>
    </source>
</evidence>
<dbReference type="SUPFAM" id="SSF53448">
    <property type="entry name" value="Nucleotide-diphospho-sugar transferases"/>
    <property type="match status" value="1"/>
</dbReference>
<dbReference type="EMBL" id="AP028921">
    <property type="protein sequence ID" value="BET01833.1"/>
    <property type="molecule type" value="Genomic_DNA"/>
</dbReference>
<evidence type="ECO:0000256" key="4">
    <source>
        <dbReference type="ARBA" id="ARBA00022692"/>
    </source>
</evidence>
<evidence type="ECO:0000256" key="3">
    <source>
        <dbReference type="ARBA" id="ARBA00022679"/>
    </source>
</evidence>
<evidence type="ECO:0000313" key="11">
    <source>
        <dbReference type="Proteomes" id="UP001307889"/>
    </source>
</evidence>
<dbReference type="InterPro" id="IPR051227">
    <property type="entry name" value="CS_glycosyltransferase"/>
</dbReference>
<evidence type="ECO:0000256" key="2">
    <source>
        <dbReference type="ARBA" id="ARBA00009239"/>
    </source>
</evidence>
<keyword evidence="4" id="KW-0812">Transmembrane</keyword>
<organism evidence="10 11">
    <name type="scientific">Nesidiocoris tenuis</name>
    <dbReference type="NCBI Taxonomy" id="355587"/>
    <lineage>
        <taxon>Eukaryota</taxon>
        <taxon>Metazoa</taxon>
        <taxon>Ecdysozoa</taxon>
        <taxon>Arthropoda</taxon>
        <taxon>Hexapoda</taxon>
        <taxon>Insecta</taxon>
        <taxon>Pterygota</taxon>
        <taxon>Neoptera</taxon>
        <taxon>Paraneoptera</taxon>
        <taxon>Hemiptera</taxon>
        <taxon>Heteroptera</taxon>
        <taxon>Panheteroptera</taxon>
        <taxon>Cimicomorpha</taxon>
        <taxon>Miridae</taxon>
        <taxon>Dicyphina</taxon>
        <taxon>Nesidiocoris</taxon>
    </lineage>
</organism>
<protein>
    <recommendedName>
        <fullName evidence="9">Hexosyltransferase</fullName>
        <ecNumber evidence="9">2.4.1.-</ecNumber>
    </recommendedName>
</protein>
<dbReference type="InterPro" id="IPR008428">
    <property type="entry name" value="Chond_GalNAc"/>
</dbReference>
<evidence type="ECO:0000256" key="7">
    <source>
        <dbReference type="ARBA" id="ARBA00023034"/>
    </source>
</evidence>
<dbReference type="Proteomes" id="UP001307889">
    <property type="component" value="Chromosome 13"/>
</dbReference>
<evidence type="ECO:0000256" key="9">
    <source>
        <dbReference type="RuleBase" id="RU364016"/>
    </source>
</evidence>
<sequence length="459" mass="51303">MITQNTNYPASWLTATDWNTTECSSHVKRQIEAAELERGARLNNEYEMIPFAHFTLNRIYPTDLGLGKRVVEKPIGFRKKDMVQVLDSVLETLNRNSTRPKTYTVDDFMEGLYRTQPVTGTEYDLYFKRKGGRGGITKVTVMRPFAPLVSVSTSVIAPRKKPLVHIIVPLSGSRIGRFQSFMEKVVKIGMKVDRRVLLTVVFFSGGNESGGLSVAKAIMSRSLPPSASAYVRLLALNESFSRTKGLKVGALRDWENGELLEDDDDELLFFCDVDIVFSARFLERCRWNAKAGQSVYYPVVFSLYNPMVVYTLQGRPVPSETDRLLISRDTGFWKDFSYGSTCQYKSDLEKIGGLSDGWTGDDVALYRKYVRSGLKVIRATDPGIFHVWHSKVCDQSGGVESFRTCVRARAVVEGSHAQLGLLAFSNSTLGTADCACARTPQARPCAKGVRTTKRNISRA</sequence>